<dbReference type="PANTHER" id="PTHR48090:SF7">
    <property type="entry name" value="RFBJ PROTEIN"/>
    <property type="match status" value="1"/>
</dbReference>
<sequence length="407" mass="46586">MTEIETPEKIKRTLICIVSYEAERHITEVLTRLPKEVWDSPNYHILLSDDGSKDDTVSVAQKKFPSFAKNYTILKLKKNQGYGGNQKVCYRYAIENGFDAVILLHGDAQYAPELVTKFTSFFEAHHVVLGSRMMEVLSAIKGRMPLHKVLGNLVLTRLQNCICQTQLSEFHTGYRGYTTQFLKKIPFERNSDNFHFDTEILLQAFHANASIKEFQIPTFYGDEACRVPGLEYAWNVIVASIRFRLQKMGMFTSLKFPHSSNQIYKDKTDDVNSIHSVVVEYLKKNTDLDGQLLLDIGCGPGHIARKLGNNKIRVTGVDLYNPNNSGFDKFIQMNLDLDPWKIDISKYDTVLALDIIEHLSEPEKFLLSLRYKMTEPTTPKVIVSVPNIGFILVRLNLLMGRFNYADR</sequence>
<dbReference type="Pfam" id="PF00535">
    <property type="entry name" value="Glycos_transf_2"/>
    <property type="match status" value="1"/>
</dbReference>
<evidence type="ECO:0000313" key="2">
    <source>
        <dbReference type="EMBL" id="SVB51020.1"/>
    </source>
</evidence>
<dbReference type="Gene3D" id="3.40.50.150">
    <property type="entry name" value="Vaccinia Virus protein VP39"/>
    <property type="match status" value="1"/>
</dbReference>
<reference evidence="2" key="1">
    <citation type="submission" date="2018-05" db="EMBL/GenBank/DDBJ databases">
        <authorList>
            <person name="Lanie J.A."/>
            <person name="Ng W.-L."/>
            <person name="Kazmierczak K.M."/>
            <person name="Andrzejewski T.M."/>
            <person name="Davidsen T.M."/>
            <person name="Wayne K.J."/>
            <person name="Tettelin H."/>
            <person name="Glass J.I."/>
            <person name="Rusch D."/>
            <person name="Podicherti R."/>
            <person name="Tsui H.-C.T."/>
            <person name="Winkler M.E."/>
        </authorList>
    </citation>
    <scope>NUCLEOTIDE SEQUENCE</scope>
</reference>
<dbReference type="AlphaFoldDB" id="A0A382EJY9"/>
<feature type="non-terminal residue" evidence="2">
    <location>
        <position position="407"/>
    </location>
</feature>
<dbReference type="SUPFAM" id="SSF53335">
    <property type="entry name" value="S-adenosyl-L-methionine-dependent methyltransferases"/>
    <property type="match status" value="1"/>
</dbReference>
<dbReference type="CDD" id="cd02440">
    <property type="entry name" value="AdoMet_MTases"/>
    <property type="match status" value="1"/>
</dbReference>
<proteinExistence type="predicted"/>
<dbReference type="CDD" id="cd04179">
    <property type="entry name" value="DPM_DPG-synthase_like"/>
    <property type="match status" value="1"/>
</dbReference>
<dbReference type="Gene3D" id="3.90.550.10">
    <property type="entry name" value="Spore Coat Polysaccharide Biosynthesis Protein SpsA, Chain A"/>
    <property type="match status" value="1"/>
</dbReference>
<dbReference type="InterPro" id="IPR050256">
    <property type="entry name" value="Glycosyltransferase_2"/>
</dbReference>
<feature type="domain" description="Glycosyltransferase 2-like" evidence="1">
    <location>
        <begin position="15"/>
        <end position="184"/>
    </location>
</feature>
<dbReference type="PANTHER" id="PTHR48090">
    <property type="entry name" value="UNDECAPRENYL-PHOSPHATE 4-DEOXY-4-FORMAMIDO-L-ARABINOSE TRANSFERASE-RELATED"/>
    <property type="match status" value="1"/>
</dbReference>
<dbReference type="InterPro" id="IPR029063">
    <property type="entry name" value="SAM-dependent_MTases_sf"/>
</dbReference>
<accession>A0A382EJY9</accession>
<protein>
    <recommendedName>
        <fullName evidence="1">Glycosyltransferase 2-like domain-containing protein</fullName>
    </recommendedName>
</protein>
<gene>
    <name evidence="2" type="ORF">METZ01_LOCUS203874</name>
</gene>
<evidence type="ECO:0000259" key="1">
    <source>
        <dbReference type="Pfam" id="PF00535"/>
    </source>
</evidence>
<dbReference type="InterPro" id="IPR001173">
    <property type="entry name" value="Glyco_trans_2-like"/>
</dbReference>
<dbReference type="SUPFAM" id="SSF53448">
    <property type="entry name" value="Nucleotide-diphospho-sugar transferases"/>
    <property type="match status" value="1"/>
</dbReference>
<dbReference type="EMBL" id="UINC01044920">
    <property type="protein sequence ID" value="SVB51020.1"/>
    <property type="molecule type" value="Genomic_DNA"/>
</dbReference>
<dbReference type="Pfam" id="PF13489">
    <property type="entry name" value="Methyltransf_23"/>
    <property type="match status" value="1"/>
</dbReference>
<dbReference type="InterPro" id="IPR029044">
    <property type="entry name" value="Nucleotide-diphossugar_trans"/>
</dbReference>
<organism evidence="2">
    <name type="scientific">marine metagenome</name>
    <dbReference type="NCBI Taxonomy" id="408172"/>
    <lineage>
        <taxon>unclassified sequences</taxon>
        <taxon>metagenomes</taxon>
        <taxon>ecological metagenomes</taxon>
    </lineage>
</organism>
<name>A0A382EJY9_9ZZZZ</name>